<accession>A0A2G3DS07</accession>
<reference evidence="1 2" key="1">
    <citation type="submission" date="2017-10" db="EMBL/GenBank/DDBJ databases">
        <title>Resolving the taxonomy of Roseburia spp., Eubacterium rectale and Agathobacter spp. through phylogenomic analysis.</title>
        <authorList>
            <person name="Sheridan P.O."/>
            <person name="Walker A.W."/>
            <person name="Duncan S.H."/>
            <person name="Scott K.P."/>
            <person name="Toole P.W.O."/>
            <person name="Luis P."/>
            <person name="Flint H.J."/>
        </authorList>
    </citation>
    <scope>NUCLEOTIDE SEQUENCE [LARGE SCALE GENOMIC DNA]</scope>
    <source>
        <strain evidence="1 2">JK626</strain>
    </source>
</reference>
<protein>
    <recommendedName>
        <fullName evidence="3">Immunity protein 70</fullName>
    </recommendedName>
</protein>
<name>A0A2G3DS07_9FIRM</name>
<dbReference type="AlphaFoldDB" id="A0A2G3DS07"/>
<evidence type="ECO:0008006" key="3">
    <source>
        <dbReference type="Google" id="ProtNLM"/>
    </source>
</evidence>
<evidence type="ECO:0000313" key="2">
    <source>
        <dbReference type="Proteomes" id="UP000225889"/>
    </source>
</evidence>
<dbReference type="Pfam" id="PF15601">
    <property type="entry name" value="Imm70"/>
    <property type="match status" value="1"/>
</dbReference>
<evidence type="ECO:0000313" key="1">
    <source>
        <dbReference type="EMBL" id="PHU33822.1"/>
    </source>
</evidence>
<comment type="caution">
    <text evidence="1">The sequence shown here is derived from an EMBL/GenBank/DDBJ whole genome shotgun (WGS) entry which is preliminary data.</text>
</comment>
<proteinExistence type="predicted"/>
<gene>
    <name evidence="1" type="ORF">CSX01_13285</name>
</gene>
<dbReference type="InterPro" id="IPR028185">
    <property type="entry name" value="Imm70"/>
</dbReference>
<sequence>MAVGLKVKFYWYQVGTGDFLHSFFSTIAYNLEDGKWGTKYPFLMKELYNGTLPEEHLKKAKDELGAIAIELKKMPISNVIWDIDDLNKPMPWGDNISSDITDLSNYFVTSEGKDLITLFHNAIDKAIELKSDVTIVSI</sequence>
<dbReference type="Proteomes" id="UP000225889">
    <property type="component" value="Unassembled WGS sequence"/>
</dbReference>
<organism evidence="1 2">
    <name type="scientific">Pseudobutyrivibrio ruminis</name>
    <dbReference type="NCBI Taxonomy" id="46206"/>
    <lineage>
        <taxon>Bacteria</taxon>
        <taxon>Bacillati</taxon>
        <taxon>Bacillota</taxon>
        <taxon>Clostridia</taxon>
        <taxon>Lachnospirales</taxon>
        <taxon>Lachnospiraceae</taxon>
        <taxon>Pseudobutyrivibrio</taxon>
    </lineage>
</organism>
<dbReference type="EMBL" id="PDYF01000078">
    <property type="protein sequence ID" value="PHU33822.1"/>
    <property type="molecule type" value="Genomic_DNA"/>
</dbReference>
<reference evidence="1 2" key="2">
    <citation type="submission" date="2017-10" db="EMBL/GenBank/DDBJ databases">
        <authorList>
            <person name="Banno H."/>
            <person name="Chua N.-H."/>
        </authorList>
    </citation>
    <scope>NUCLEOTIDE SEQUENCE [LARGE SCALE GENOMIC DNA]</scope>
    <source>
        <strain evidence="1 2">JK626</strain>
    </source>
</reference>
<dbReference type="RefSeq" id="WP_099392732.1">
    <property type="nucleotide sequence ID" value="NZ_PDYF01000078.1"/>
</dbReference>